<dbReference type="InterPro" id="IPR051349">
    <property type="entry name" value="Hydrogenase_assoc-protein"/>
</dbReference>
<evidence type="ECO:0000313" key="6">
    <source>
        <dbReference type="Proteomes" id="UP001334732"/>
    </source>
</evidence>
<evidence type="ECO:0000256" key="1">
    <source>
        <dbReference type="ARBA" id="ARBA00001927"/>
    </source>
</evidence>
<sequence>MNAQPTPKPRVAVHKFSSCDGCQLAFLNLGEDLLALAERVDLVHFAEAGPLDPDTEVDVAFVEGSVSTPEDLERIRRIREHSRMLIAIGACATSGGIQGLRNGADAAQWLAQIYEHPEAIASLERSTPIASHVKVDFELWGCPVSGPQMLAVVNALLLGVAPRDNADKVCTECKRLGYPCVLVSRGIACMGPVTRAGCGALCPSLGRDCYGCYGPAENANTDALAAQFRHLGLAPEAVVRRFQSINSQAPVFLAAAARIHAGVEGDE</sequence>
<evidence type="ECO:0000313" key="5">
    <source>
        <dbReference type="EMBL" id="WRS40518.1"/>
    </source>
</evidence>
<evidence type="ECO:0000256" key="3">
    <source>
        <dbReference type="ARBA" id="ARBA00023291"/>
    </source>
</evidence>
<proteinExistence type="predicted"/>
<feature type="domain" description="NADH:ubiquinone oxidoreductase-like 20kDa subunit" evidence="4">
    <location>
        <begin position="19"/>
        <end position="155"/>
    </location>
</feature>
<comment type="cofactor">
    <cofactor evidence="1">
        <name>[3Fe-4S] cluster</name>
        <dbReference type="ChEBI" id="CHEBI:21137"/>
    </cofactor>
</comment>
<dbReference type="RefSeq" id="WP_324781045.1">
    <property type="nucleotide sequence ID" value="NZ_CP141769.1"/>
</dbReference>
<keyword evidence="6" id="KW-1185">Reference proteome</keyword>
<dbReference type="Proteomes" id="UP001334732">
    <property type="component" value="Chromosome"/>
</dbReference>
<keyword evidence="3" id="KW-0411">Iron-sulfur</keyword>
<evidence type="ECO:0000256" key="2">
    <source>
        <dbReference type="ARBA" id="ARBA00023002"/>
    </source>
</evidence>
<gene>
    <name evidence="5" type="ORF">VA613_06485</name>
</gene>
<name>A0ABZ1CRH1_9PROT</name>
<protein>
    <submittedName>
        <fullName evidence="5">Sulfhydrogenase subunit delta</fullName>
    </submittedName>
</protein>
<dbReference type="Gene3D" id="3.40.50.700">
    <property type="entry name" value="NADH:ubiquinone oxidoreductase-like, 20kDa subunit"/>
    <property type="match status" value="1"/>
</dbReference>
<keyword evidence="3" id="KW-0408">Iron</keyword>
<dbReference type="PANTHER" id="PTHR42845">
    <property type="entry name" value="COENZYME F420-REDUCING HYDROGENASE, GAMMA SUBUNIT"/>
    <property type="match status" value="1"/>
</dbReference>
<dbReference type="InterPro" id="IPR006137">
    <property type="entry name" value="NADH_UbQ_OxRdtase-like_20kDa"/>
</dbReference>
<keyword evidence="3" id="KW-0003">3Fe-4S</keyword>
<reference evidence="5 6" key="1">
    <citation type="submission" date="2023-12" db="EMBL/GenBank/DDBJ databases">
        <title>Thiobacillus sedimentum sp. nov., a chemolithoautotrophic sulfur-oxidizing bacterium isolated from freshwater sediment.</title>
        <authorList>
            <person name="Luo J."/>
            <person name="Dai C."/>
        </authorList>
    </citation>
    <scope>NUCLEOTIDE SEQUENCE [LARGE SCALE GENOMIC DNA]</scope>
    <source>
        <strain evidence="5 6">SCUT-2</strain>
    </source>
</reference>
<dbReference type="Pfam" id="PF01058">
    <property type="entry name" value="Oxidored_q6"/>
    <property type="match status" value="1"/>
</dbReference>
<dbReference type="PANTHER" id="PTHR42845:SF2">
    <property type="entry name" value="F420-NON-REDUCING HYDROGENASE VHU SUBUNIT G"/>
    <property type="match status" value="1"/>
</dbReference>
<evidence type="ECO:0000259" key="4">
    <source>
        <dbReference type="Pfam" id="PF01058"/>
    </source>
</evidence>
<keyword evidence="2" id="KW-0560">Oxidoreductase</keyword>
<dbReference type="SUPFAM" id="SSF56770">
    <property type="entry name" value="HydA/Nqo6-like"/>
    <property type="match status" value="1"/>
</dbReference>
<dbReference type="EMBL" id="CP141769">
    <property type="protein sequence ID" value="WRS40518.1"/>
    <property type="molecule type" value="Genomic_DNA"/>
</dbReference>
<keyword evidence="3" id="KW-0479">Metal-binding</keyword>
<accession>A0ABZ1CRH1</accession>
<dbReference type="InterPro" id="IPR037024">
    <property type="entry name" value="NiFe_Hase_small_N_sf"/>
</dbReference>
<organism evidence="5 6">
    <name type="scientific">Thiobacillus sedimenti</name>
    <dbReference type="NCBI Taxonomy" id="3110231"/>
    <lineage>
        <taxon>Bacteria</taxon>
        <taxon>Pseudomonadati</taxon>
        <taxon>Pseudomonadota</taxon>
        <taxon>Betaproteobacteria</taxon>
        <taxon>Nitrosomonadales</taxon>
        <taxon>Thiobacillaceae</taxon>
        <taxon>Thiobacillus</taxon>
    </lineage>
</organism>